<name>A0ABY7G4Z4_MYAAR</name>
<gene>
    <name evidence="2" type="ORF">MAR_013830</name>
</gene>
<protein>
    <submittedName>
        <fullName evidence="2">Uncharacterized protein</fullName>
    </submittedName>
</protein>
<reference evidence="2" key="1">
    <citation type="submission" date="2022-11" db="EMBL/GenBank/DDBJ databases">
        <title>Centuries of genome instability and evolution in soft-shell clam transmissible cancer (bioRxiv).</title>
        <authorList>
            <person name="Hart S.F.M."/>
            <person name="Yonemitsu M.A."/>
            <person name="Giersch R.M."/>
            <person name="Beal B.F."/>
            <person name="Arriagada G."/>
            <person name="Davis B.W."/>
            <person name="Ostrander E.A."/>
            <person name="Goff S.P."/>
            <person name="Metzger M.J."/>
        </authorList>
    </citation>
    <scope>NUCLEOTIDE SEQUENCE</scope>
    <source>
        <strain evidence="2">MELC-2E11</strain>
        <tissue evidence="2">Siphon/mantle</tissue>
    </source>
</reference>
<dbReference type="Proteomes" id="UP001164746">
    <property type="component" value="Chromosome 15"/>
</dbReference>
<evidence type="ECO:0000313" key="2">
    <source>
        <dbReference type="EMBL" id="WAR28126.1"/>
    </source>
</evidence>
<keyword evidence="3" id="KW-1185">Reference proteome</keyword>
<proteinExistence type="predicted"/>
<evidence type="ECO:0000256" key="1">
    <source>
        <dbReference type="SAM" id="MobiDB-lite"/>
    </source>
</evidence>
<evidence type="ECO:0000313" key="3">
    <source>
        <dbReference type="Proteomes" id="UP001164746"/>
    </source>
</evidence>
<organism evidence="2 3">
    <name type="scientific">Mya arenaria</name>
    <name type="common">Soft-shell clam</name>
    <dbReference type="NCBI Taxonomy" id="6604"/>
    <lineage>
        <taxon>Eukaryota</taxon>
        <taxon>Metazoa</taxon>
        <taxon>Spiralia</taxon>
        <taxon>Lophotrochozoa</taxon>
        <taxon>Mollusca</taxon>
        <taxon>Bivalvia</taxon>
        <taxon>Autobranchia</taxon>
        <taxon>Heteroconchia</taxon>
        <taxon>Euheterodonta</taxon>
        <taxon>Imparidentia</taxon>
        <taxon>Neoheterodontei</taxon>
        <taxon>Myida</taxon>
        <taxon>Myoidea</taxon>
        <taxon>Myidae</taxon>
        <taxon>Mya</taxon>
    </lineage>
</organism>
<dbReference type="EMBL" id="CP111026">
    <property type="protein sequence ID" value="WAR28126.1"/>
    <property type="molecule type" value="Genomic_DNA"/>
</dbReference>
<sequence>MIIGGNIATDRESDLAITVLSNIQYVSRSMFVFVFAIVTYLGISRTDMSAGGEEVHLMFPLGTTLDRPGHKHTIQDKHAQEHWLEEHQCNNLKGKLSSVTLAYSRKGLQICPTQSTTSIQEYMYNNPMSYPGILQERATDLPNTEPHKHTGINITMAARILGSVNDSMTGTQPMDQSKQSHQGLSISHILMEYRQSRIYQSETYPQNGSIDKGVWVIKHLKDRKNSMNTIAHRRSAQSTIPDTCNSTQDGEHEHYGTQEICTVYYTGHLQLYTGRRA</sequence>
<accession>A0ABY7G4Z4</accession>
<feature type="region of interest" description="Disordered" evidence="1">
    <location>
        <begin position="232"/>
        <end position="251"/>
    </location>
</feature>
<feature type="compositionally biased region" description="Polar residues" evidence="1">
    <location>
        <begin position="236"/>
        <end position="248"/>
    </location>
</feature>